<gene>
    <name evidence="2" type="primary">Aste57867_1860</name>
    <name evidence="1" type="ORF">As57867_001858</name>
    <name evidence="2" type="ORF">ASTE57867_1860</name>
</gene>
<dbReference type="EMBL" id="CAADRA010000176">
    <property type="protein sequence ID" value="VFT79067.1"/>
    <property type="molecule type" value="Genomic_DNA"/>
</dbReference>
<dbReference type="AlphaFoldDB" id="A0A485K645"/>
<organism evidence="2 3">
    <name type="scientific">Aphanomyces stellatus</name>
    <dbReference type="NCBI Taxonomy" id="120398"/>
    <lineage>
        <taxon>Eukaryota</taxon>
        <taxon>Sar</taxon>
        <taxon>Stramenopiles</taxon>
        <taxon>Oomycota</taxon>
        <taxon>Saprolegniomycetes</taxon>
        <taxon>Saprolegniales</taxon>
        <taxon>Verrucalvaceae</taxon>
        <taxon>Aphanomyces</taxon>
    </lineage>
</organism>
<sequence>MVARQLQSLGGAGGIPTSAPIVAYLDLTDSSATVAALQPTACSPPQLGADFLYDIAYVQPLLQYTLSDVGDWLNTTNNFIVVDCSFDGRTLGDTTAFKLYLIDKTMTNLSTLIVQTMSVSRPDKHLLTTDLFCHQHRPGDLFCHDWVHLSLRVGHIPIDYAQRFESRSHVQWQAVVESAGERFKANFLANGLPGNCGMNLWAYREHYTVHYAIILIELTWLYFAIAC</sequence>
<dbReference type="OrthoDB" id="60662at2759"/>
<keyword evidence="3" id="KW-1185">Reference proteome</keyword>
<evidence type="ECO:0000313" key="2">
    <source>
        <dbReference type="EMBL" id="VFT79067.1"/>
    </source>
</evidence>
<name>A0A485K645_9STRA</name>
<proteinExistence type="predicted"/>
<reference evidence="2 3" key="1">
    <citation type="submission" date="2019-03" db="EMBL/GenBank/DDBJ databases">
        <authorList>
            <person name="Gaulin E."/>
            <person name="Dumas B."/>
        </authorList>
    </citation>
    <scope>NUCLEOTIDE SEQUENCE [LARGE SCALE GENOMIC DNA]</scope>
    <source>
        <strain evidence="2">CBS 568.67</strain>
    </source>
</reference>
<dbReference type="EMBL" id="VJMH01000176">
    <property type="protein sequence ID" value="KAF0718149.1"/>
    <property type="molecule type" value="Genomic_DNA"/>
</dbReference>
<evidence type="ECO:0000313" key="3">
    <source>
        <dbReference type="Proteomes" id="UP000332933"/>
    </source>
</evidence>
<evidence type="ECO:0000313" key="1">
    <source>
        <dbReference type="EMBL" id="KAF0718149.1"/>
    </source>
</evidence>
<dbReference type="Proteomes" id="UP000332933">
    <property type="component" value="Unassembled WGS sequence"/>
</dbReference>
<reference evidence="1" key="2">
    <citation type="submission" date="2019-06" db="EMBL/GenBank/DDBJ databases">
        <title>Genomics analysis of Aphanomyces spp. identifies a new class of oomycete effector associated with host adaptation.</title>
        <authorList>
            <person name="Gaulin E."/>
        </authorList>
    </citation>
    <scope>NUCLEOTIDE SEQUENCE</scope>
    <source>
        <strain evidence="1">CBS 578.67</strain>
    </source>
</reference>
<protein>
    <submittedName>
        <fullName evidence="2">Aste57867_1860 protein</fullName>
    </submittedName>
</protein>
<accession>A0A485K645</accession>